<dbReference type="HOGENOM" id="CLU_013225_1_2_1"/>
<feature type="compositionally biased region" description="Polar residues" evidence="7">
    <location>
        <begin position="146"/>
        <end position="162"/>
    </location>
</feature>
<dbReference type="GO" id="GO:0051539">
    <property type="term" value="F:4 iron, 4 sulfur cluster binding"/>
    <property type="evidence" value="ECO:0007669"/>
    <property type="project" value="UniProtKB-KW"/>
</dbReference>
<dbReference type="GO" id="GO:0045145">
    <property type="term" value="F:single-stranded DNA 5'-3' DNA exonuclease activity"/>
    <property type="evidence" value="ECO:0007669"/>
    <property type="project" value="InterPro"/>
</dbReference>
<evidence type="ECO:0000313" key="8">
    <source>
        <dbReference type="EMBL" id="EOA84990.1"/>
    </source>
</evidence>
<proteinExistence type="inferred from homology"/>
<dbReference type="GO" id="GO:0036297">
    <property type="term" value="P:interstrand cross-link repair"/>
    <property type="evidence" value="ECO:0007669"/>
    <property type="project" value="TreeGrafter"/>
</dbReference>
<evidence type="ECO:0000313" key="9">
    <source>
        <dbReference type="Proteomes" id="UP000016935"/>
    </source>
</evidence>
<evidence type="ECO:0000256" key="2">
    <source>
        <dbReference type="ARBA" id="ARBA00009797"/>
    </source>
</evidence>
<keyword evidence="4" id="KW-0004">4Fe-4S</keyword>
<dbReference type="OrthoDB" id="354769at2759"/>
<dbReference type="EMBL" id="KB908703">
    <property type="protein sequence ID" value="EOA84990.1"/>
    <property type="molecule type" value="Genomic_DNA"/>
</dbReference>
<dbReference type="GeneID" id="19396404"/>
<reference evidence="8 9" key="1">
    <citation type="journal article" date="2012" name="PLoS Pathog.">
        <title>Diverse lifestyles and strategies of plant pathogenesis encoded in the genomes of eighteen Dothideomycetes fungi.</title>
        <authorList>
            <person name="Ohm R.A."/>
            <person name="Feau N."/>
            <person name="Henrissat B."/>
            <person name="Schoch C.L."/>
            <person name="Horwitz B.A."/>
            <person name="Barry K.W."/>
            <person name="Condon B.J."/>
            <person name="Copeland A.C."/>
            <person name="Dhillon B."/>
            <person name="Glaser F."/>
            <person name="Hesse C.N."/>
            <person name="Kosti I."/>
            <person name="LaButti K."/>
            <person name="Lindquist E.A."/>
            <person name="Lucas S."/>
            <person name="Salamov A.A."/>
            <person name="Bradshaw R.E."/>
            <person name="Ciuffetti L."/>
            <person name="Hamelin R.C."/>
            <person name="Kema G.H.J."/>
            <person name="Lawrence C."/>
            <person name="Scott J.A."/>
            <person name="Spatafora J.W."/>
            <person name="Turgeon B.G."/>
            <person name="de Wit P.J.G.M."/>
            <person name="Zhong S."/>
            <person name="Goodwin S.B."/>
            <person name="Grigoriev I.V."/>
        </authorList>
    </citation>
    <scope>NUCLEOTIDE SEQUENCE [LARGE SCALE GENOMIC DNA]</scope>
    <source>
        <strain evidence="9">28A</strain>
    </source>
</reference>
<keyword evidence="4" id="KW-0479">Metal-binding</keyword>
<comment type="similarity">
    <text evidence="2">Belongs to the EXO5 family.</text>
</comment>
<comment type="subunit">
    <text evidence="3">Monomer.</text>
</comment>
<dbReference type="InterPro" id="IPR019190">
    <property type="entry name" value="EXOV"/>
</dbReference>
<dbReference type="PANTHER" id="PTHR14464">
    <property type="entry name" value="EXONUCLEASE V"/>
    <property type="match status" value="1"/>
</dbReference>
<feature type="region of interest" description="Disordered" evidence="7">
    <location>
        <begin position="97"/>
        <end position="116"/>
    </location>
</feature>
<keyword evidence="6" id="KW-0269">Exonuclease</keyword>
<dbReference type="AlphaFoldDB" id="R0IIJ7"/>
<accession>R0IIJ7</accession>
<evidence type="ECO:0000256" key="4">
    <source>
        <dbReference type="ARBA" id="ARBA00022485"/>
    </source>
</evidence>
<gene>
    <name evidence="8" type="ORF">SETTUDRAFT_137272</name>
</gene>
<dbReference type="GO" id="GO:0005634">
    <property type="term" value="C:nucleus"/>
    <property type="evidence" value="ECO:0007669"/>
    <property type="project" value="TreeGrafter"/>
</dbReference>
<keyword evidence="4" id="KW-0408">Iron</keyword>
<evidence type="ECO:0000256" key="3">
    <source>
        <dbReference type="ARBA" id="ARBA00011245"/>
    </source>
</evidence>
<reference evidence="8 9" key="2">
    <citation type="journal article" date="2013" name="PLoS Genet.">
        <title>Comparative genome structure, secondary metabolite, and effector coding capacity across Cochliobolus pathogens.</title>
        <authorList>
            <person name="Condon B.J."/>
            <person name="Leng Y."/>
            <person name="Wu D."/>
            <person name="Bushley K.E."/>
            <person name="Ohm R.A."/>
            <person name="Otillar R."/>
            <person name="Martin J."/>
            <person name="Schackwitz W."/>
            <person name="Grimwood J."/>
            <person name="MohdZainudin N."/>
            <person name="Xue C."/>
            <person name="Wang R."/>
            <person name="Manning V.A."/>
            <person name="Dhillon B."/>
            <person name="Tu Z.J."/>
            <person name="Steffenson B.J."/>
            <person name="Salamov A."/>
            <person name="Sun H."/>
            <person name="Lowry S."/>
            <person name="LaButti K."/>
            <person name="Han J."/>
            <person name="Copeland A."/>
            <person name="Lindquist E."/>
            <person name="Barry K."/>
            <person name="Schmutz J."/>
            <person name="Baker S.E."/>
            <person name="Ciuffetti L.M."/>
            <person name="Grigoriev I.V."/>
            <person name="Zhong S."/>
            <person name="Turgeon B.G."/>
        </authorList>
    </citation>
    <scope>NUCLEOTIDE SEQUENCE [LARGE SCALE GENOMIC DNA]</scope>
    <source>
        <strain evidence="9">28A</strain>
    </source>
</reference>
<sequence length="532" mass="59017">MAAPTVQLTNQVDGSGAGAHVESVATLSDYGSDIDIDDEDILLANALDTISGPVPVDKGVVLPSVEFEHGRLGEEEQHVDGFVQVHKPSALRLSHGPRTMHAHAQRNPQSSPMRDRCTLEVEYDETSRRAWSVPLEQPASPLGHSPSGSRPGTLNNKASLPPSQVEGVAPSDSRSPLARFRTKPKKPLSVTDLVSPAWCELQYYYNLSTFGRKPRTRAMRTGSKIHQKLEAEVHTTIPVQVESKEDCFGLRIWNTISGLRCLRETGMTRELEVWGVLEGQVVNGIIDQLSCQCPDIAFEEQLETSRAEKNGGIVPLSPGQPTISEAFAKPSPSHSHRQIYVTDVKTRAASSLPAGASLRPTWMQLMLYRKLLESLSLNTVDAETVFLRYNLHPLASFTDTFKQAVEGIGPHDEASNYPNLLSLWSLLIAEMQTTIPTTSLSLILRAEFRSAMTGHVMGSELTVYEAEVIDRYIYEKMAWWKGRREAKGVEIEEVFKCRICDFADSCSWRKTKVEEAIEKSRLRRAAKEKSAV</sequence>
<name>R0IIJ7_EXST2</name>
<feature type="region of interest" description="Disordered" evidence="7">
    <location>
        <begin position="130"/>
        <end position="186"/>
    </location>
</feature>
<keyword evidence="4" id="KW-0411">Iron-sulfur</keyword>
<keyword evidence="5" id="KW-0540">Nuclease</keyword>
<keyword evidence="9" id="KW-1185">Reference proteome</keyword>
<evidence type="ECO:0008006" key="10">
    <source>
        <dbReference type="Google" id="ProtNLM"/>
    </source>
</evidence>
<dbReference type="PANTHER" id="PTHR14464:SF4">
    <property type="entry name" value="EXONUCLEASE V"/>
    <property type="match status" value="1"/>
</dbReference>
<dbReference type="Pfam" id="PF09810">
    <property type="entry name" value="Exo5"/>
    <property type="match status" value="1"/>
</dbReference>
<organism evidence="8 9">
    <name type="scientific">Exserohilum turcicum (strain 28A)</name>
    <name type="common">Northern leaf blight fungus</name>
    <name type="synonym">Setosphaeria turcica</name>
    <dbReference type="NCBI Taxonomy" id="671987"/>
    <lineage>
        <taxon>Eukaryota</taxon>
        <taxon>Fungi</taxon>
        <taxon>Dikarya</taxon>
        <taxon>Ascomycota</taxon>
        <taxon>Pezizomycotina</taxon>
        <taxon>Dothideomycetes</taxon>
        <taxon>Pleosporomycetidae</taxon>
        <taxon>Pleosporales</taxon>
        <taxon>Pleosporineae</taxon>
        <taxon>Pleosporaceae</taxon>
        <taxon>Exserohilum</taxon>
    </lineage>
</organism>
<evidence type="ECO:0000256" key="1">
    <source>
        <dbReference type="ARBA" id="ARBA00001966"/>
    </source>
</evidence>
<keyword evidence="6" id="KW-0378">Hydrolase</keyword>
<dbReference type="RefSeq" id="XP_008027486.1">
    <property type="nucleotide sequence ID" value="XM_008029295.1"/>
</dbReference>
<evidence type="ECO:0000256" key="7">
    <source>
        <dbReference type="SAM" id="MobiDB-lite"/>
    </source>
</evidence>
<dbReference type="GO" id="GO:0005739">
    <property type="term" value="C:mitochondrion"/>
    <property type="evidence" value="ECO:0007669"/>
    <property type="project" value="TreeGrafter"/>
</dbReference>
<comment type="cofactor">
    <cofactor evidence="1">
        <name>[4Fe-4S] cluster</name>
        <dbReference type="ChEBI" id="CHEBI:49883"/>
    </cofactor>
</comment>
<dbReference type="Proteomes" id="UP000016935">
    <property type="component" value="Unassembled WGS sequence"/>
</dbReference>
<dbReference type="eggNOG" id="KOG4760">
    <property type="taxonomic scope" value="Eukaryota"/>
</dbReference>
<protein>
    <recommendedName>
        <fullName evidence="10">Exonuclease V</fullName>
    </recommendedName>
</protein>
<evidence type="ECO:0000256" key="5">
    <source>
        <dbReference type="ARBA" id="ARBA00022722"/>
    </source>
</evidence>
<evidence type="ECO:0000256" key="6">
    <source>
        <dbReference type="ARBA" id="ARBA00022839"/>
    </source>
</evidence>